<dbReference type="Proteomes" id="UP000027238">
    <property type="component" value="Unassembled WGS sequence"/>
</dbReference>
<dbReference type="HOGENOM" id="CLU_1885642_0_0_1"/>
<dbReference type="AlphaFoldDB" id="A0A066X1S4"/>
<dbReference type="OrthoDB" id="5275938at2759"/>
<dbReference type="OMA" id="CKTEAPD"/>
<accession>A0A066X1S4</accession>
<protein>
    <recommendedName>
        <fullName evidence="3">BTB domain-containing protein</fullName>
    </recommendedName>
</protein>
<dbReference type="EMBL" id="JMSE01001563">
    <property type="protein sequence ID" value="KDN59970.1"/>
    <property type="molecule type" value="Genomic_DNA"/>
</dbReference>
<keyword evidence="2" id="KW-1185">Reference proteome</keyword>
<dbReference type="InterPro" id="IPR011333">
    <property type="entry name" value="SKP1/BTB/POZ_sf"/>
</dbReference>
<evidence type="ECO:0000313" key="1">
    <source>
        <dbReference type="EMBL" id="KDN59970.1"/>
    </source>
</evidence>
<evidence type="ECO:0000313" key="2">
    <source>
        <dbReference type="Proteomes" id="UP000027238"/>
    </source>
</evidence>
<dbReference type="STRING" id="1173701.A0A066X1S4"/>
<gene>
    <name evidence="1" type="ORF">CSUB01_10311</name>
</gene>
<dbReference type="Gene3D" id="3.30.710.10">
    <property type="entry name" value="Potassium Channel Kv1.1, Chain A"/>
    <property type="match status" value="1"/>
</dbReference>
<sequence>MCKTEAPDDMDPTLEDYTEIITFDPDGDLYLHVGTDVEPLTKTYLVCSKALSRASRVFKKMLYGCFAESRPSDGKYAWTVDLPEDRQEALELMLHIIHVNFDLVPEHLQITQLYEFLITADKYDTFAIAKPWAHR</sequence>
<comment type="caution">
    <text evidence="1">The sequence shown here is derived from an EMBL/GenBank/DDBJ whole genome shotgun (WGS) entry which is preliminary data.</text>
</comment>
<evidence type="ECO:0008006" key="3">
    <source>
        <dbReference type="Google" id="ProtNLM"/>
    </source>
</evidence>
<dbReference type="SUPFAM" id="SSF54695">
    <property type="entry name" value="POZ domain"/>
    <property type="match status" value="1"/>
</dbReference>
<proteinExistence type="predicted"/>
<dbReference type="eggNOG" id="ENOG502RS6N">
    <property type="taxonomic scope" value="Eukaryota"/>
</dbReference>
<organism evidence="1 2">
    <name type="scientific">Colletotrichum sublineola</name>
    <name type="common">Sorghum anthracnose fungus</name>
    <dbReference type="NCBI Taxonomy" id="1173701"/>
    <lineage>
        <taxon>Eukaryota</taxon>
        <taxon>Fungi</taxon>
        <taxon>Dikarya</taxon>
        <taxon>Ascomycota</taxon>
        <taxon>Pezizomycotina</taxon>
        <taxon>Sordariomycetes</taxon>
        <taxon>Hypocreomycetidae</taxon>
        <taxon>Glomerellales</taxon>
        <taxon>Glomerellaceae</taxon>
        <taxon>Colletotrichum</taxon>
        <taxon>Colletotrichum graminicola species complex</taxon>
    </lineage>
</organism>
<reference evidence="2" key="1">
    <citation type="journal article" date="2014" name="Genome Announc.">
        <title>Draft genome sequence of Colletotrichum sublineola, a destructive pathogen of cultivated sorghum.</title>
        <authorList>
            <person name="Baroncelli R."/>
            <person name="Sanz-Martin J.M."/>
            <person name="Rech G.E."/>
            <person name="Sukno S.A."/>
            <person name="Thon M.R."/>
        </authorList>
    </citation>
    <scope>NUCLEOTIDE SEQUENCE [LARGE SCALE GENOMIC DNA]</scope>
    <source>
        <strain evidence="2">TX430BB</strain>
    </source>
</reference>
<name>A0A066X1S4_COLSU</name>